<evidence type="ECO:0000313" key="1">
    <source>
        <dbReference type="EMBL" id="MDV7014616.1"/>
    </source>
</evidence>
<comment type="caution">
    <text evidence="1">The sequence shown here is derived from an EMBL/GenBank/DDBJ whole genome shotgun (WGS) entry which is preliminary data.</text>
</comment>
<accession>A0AAE4RKH8</accession>
<organism evidence="1 2">
    <name type="scientific">Mycobacterium intracellulare</name>
    <dbReference type="NCBI Taxonomy" id="1767"/>
    <lineage>
        <taxon>Bacteria</taxon>
        <taxon>Bacillati</taxon>
        <taxon>Actinomycetota</taxon>
        <taxon>Actinomycetes</taxon>
        <taxon>Mycobacteriales</taxon>
        <taxon>Mycobacteriaceae</taxon>
        <taxon>Mycobacterium</taxon>
        <taxon>Mycobacterium avium complex (MAC)</taxon>
    </lineage>
</organism>
<protein>
    <submittedName>
        <fullName evidence="1">Dihydrodiol dehydrogenase</fullName>
    </submittedName>
</protein>
<evidence type="ECO:0000313" key="2">
    <source>
        <dbReference type="Proteomes" id="UP001187143"/>
    </source>
</evidence>
<name>A0AAE4RKH8_MYCIT</name>
<reference evidence="1" key="1">
    <citation type="submission" date="2023-10" db="EMBL/GenBank/DDBJ databases">
        <title>Characterization and genome sequence of Mycobacterium intracellulare ABSURDO, a novel pathogenic isolate with three colony morphotypes that vary in growth and acid-fastness.</title>
        <authorList>
            <person name="Jude B.A."/>
            <person name="Robinson R.T."/>
        </authorList>
    </citation>
    <scope>NUCLEOTIDE SEQUENCE</scope>
    <source>
        <strain evidence="1">ABSURDO Component B</strain>
    </source>
</reference>
<proteinExistence type="predicted"/>
<sequence length="76" mass="8700">MDDLSSTAVTIANEFAMVTVGKVHTRNGERLEIISPRLDFRIQLDPMELESLSWQPKEVFSEFLREPYGPGHYTSD</sequence>
<dbReference type="EMBL" id="JAWLLD010000025">
    <property type="protein sequence ID" value="MDV7014616.1"/>
    <property type="molecule type" value="Genomic_DNA"/>
</dbReference>
<gene>
    <name evidence="1" type="ORF">R4F53_20210</name>
</gene>
<dbReference type="RefSeq" id="WP_317728451.1">
    <property type="nucleotide sequence ID" value="NZ_JAWLLC010000024.1"/>
</dbReference>
<dbReference type="Proteomes" id="UP001187143">
    <property type="component" value="Unassembled WGS sequence"/>
</dbReference>
<dbReference type="AlphaFoldDB" id="A0AAE4RKH8"/>